<feature type="compositionally biased region" description="Basic and acidic residues" evidence="2">
    <location>
        <begin position="621"/>
        <end position="634"/>
    </location>
</feature>
<evidence type="ECO:0000259" key="4">
    <source>
        <dbReference type="PROSITE" id="PS50275"/>
    </source>
</evidence>
<feature type="transmembrane region" description="Helical" evidence="3">
    <location>
        <begin position="572"/>
        <end position="591"/>
    </location>
</feature>
<organism evidence="5 6">
    <name type="scientific">Anaeramoeba flamelloides</name>
    <dbReference type="NCBI Taxonomy" id="1746091"/>
    <lineage>
        <taxon>Eukaryota</taxon>
        <taxon>Metamonada</taxon>
        <taxon>Anaeramoebidae</taxon>
        <taxon>Anaeramoeba</taxon>
    </lineage>
</organism>
<keyword evidence="3" id="KW-1133">Transmembrane helix</keyword>
<dbReference type="Proteomes" id="UP001150062">
    <property type="component" value="Unassembled WGS sequence"/>
</dbReference>
<protein>
    <submittedName>
        <fullName evidence="5">Phosphatidylinositide phosphatase sac1</fullName>
    </submittedName>
</protein>
<evidence type="ECO:0000313" key="6">
    <source>
        <dbReference type="Proteomes" id="UP001150062"/>
    </source>
</evidence>
<accession>A0ABQ8YGV0</accession>
<proteinExistence type="predicted"/>
<comment type="caution">
    <text evidence="5">The sequence shown here is derived from an EMBL/GenBank/DDBJ whole genome shotgun (WGS) entry which is preliminary data.</text>
</comment>
<dbReference type="PANTHER" id="PTHR45662">
    <property type="entry name" value="PHOSPHATIDYLINOSITIDE PHOSPHATASE SAC1"/>
    <property type="match status" value="1"/>
</dbReference>
<keyword evidence="1" id="KW-0175">Coiled coil</keyword>
<dbReference type="PANTHER" id="PTHR45662:SF2">
    <property type="entry name" value="PHOSPHATIDYLINOSITOL-3-PHOSPHATASE SAC1"/>
    <property type="match status" value="1"/>
</dbReference>
<dbReference type="PROSITE" id="PS50275">
    <property type="entry name" value="SAC"/>
    <property type="match status" value="1"/>
</dbReference>
<evidence type="ECO:0000256" key="2">
    <source>
        <dbReference type="SAM" id="MobiDB-lite"/>
    </source>
</evidence>
<feature type="coiled-coil region" evidence="1">
    <location>
        <begin position="264"/>
        <end position="291"/>
    </location>
</feature>
<dbReference type="EMBL" id="JAOAOG010000167">
    <property type="protein sequence ID" value="KAJ6243825.1"/>
    <property type="molecule type" value="Genomic_DNA"/>
</dbReference>
<reference evidence="5" key="1">
    <citation type="submission" date="2022-08" db="EMBL/GenBank/DDBJ databases">
        <title>Novel sulfate-reducing endosymbionts in the free-living metamonad Anaeramoeba.</title>
        <authorList>
            <person name="Jerlstrom-Hultqvist J."/>
            <person name="Cepicka I."/>
            <person name="Gallot-Lavallee L."/>
            <person name="Salas-Leiva D."/>
            <person name="Curtis B.A."/>
            <person name="Zahonova K."/>
            <person name="Pipaliya S."/>
            <person name="Dacks J."/>
            <person name="Roger A.J."/>
        </authorList>
    </citation>
    <scope>NUCLEOTIDE SEQUENCE</scope>
    <source>
        <strain evidence="5">Schooner1</strain>
    </source>
</reference>
<name>A0ABQ8YGV0_9EUKA</name>
<keyword evidence="3" id="KW-0812">Transmembrane</keyword>
<dbReference type="Pfam" id="PF02383">
    <property type="entry name" value="Syja_N"/>
    <property type="match status" value="1"/>
</dbReference>
<feature type="domain" description="SAC" evidence="4">
    <location>
        <begin position="118"/>
        <end position="503"/>
    </location>
</feature>
<keyword evidence="6" id="KW-1185">Reference proteome</keyword>
<evidence type="ECO:0000256" key="3">
    <source>
        <dbReference type="SAM" id="Phobius"/>
    </source>
</evidence>
<feature type="compositionally biased region" description="Acidic residues" evidence="2">
    <location>
        <begin position="648"/>
        <end position="665"/>
    </location>
</feature>
<evidence type="ECO:0000313" key="5">
    <source>
        <dbReference type="EMBL" id="KAJ6243825.1"/>
    </source>
</evidence>
<dbReference type="InterPro" id="IPR002013">
    <property type="entry name" value="SAC_dom"/>
</dbReference>
<keyword evidence="3" id="KW-0472">Membrane</keyword>
<feature type="region of interest" description="Disordered" evidence="2">
    <location>
        <begin position="621"/>
        <end position="665"/>
    </location>
</feature>
<gene>
    <name evidence="5" type="ORF">M0813_21613</name>
</gene>
<sequence length="665" mass="78419">MNTAPFVLITDPEAYYLKDLKNKKTMLRIDRTNSGLEEVELTNDTTSKPAPIYGVLGIIKLILGDYLIFVTQIKTAGVLFNKLVYTITKTQIVPLFSKSEKKSTPFQEKEEKFNLEQLSQFLNSGNLIFSYEYDLTNSRARLSTIHKKLAEQNNNENETNHKSVSNFPGLSNCFTKYLYNHSIAKSFLNLQHCWVLIVIVGFFKSKVCELNSKKFRFTLVSRRFNKRPGRRYIRRGIDVEGNCVNFVETEQIIEYYPDHAPKTLREILMEKKNEKQEEEEEEEKKEKTTRCTSYIQTRGSIPAFWSQFINLKYKPKMVLTDVEDEVRETAFERHFEGQFAQYGNQVAVSLIDTKGGEKVIGDEFGRLVDQYNKKQKEEKQKIRYIVFDFHKECSKMRWYNLKKLMDQINEDIDDYSYYADKFNSTDLQIQKQQTGTFRTNCIDCLDRTNVVQSLIERRTLNDQLIFLNILGSEEKFETNQAFEFYFKNLWADHADAISKSYSGTPALKTDFTRTGKRTFKGLLNDGKNSVKRYYINNFKDGQNQDNLDTLLGNCDFETIELKPRWDWKQKTIWSLLMIFWLLVLIFSFGKINKDVVYKHAKKSLNIPRLVKNDIGYTKKEKKIEEEKENKKENEKEEEEKENEKEKEKEEEEEEEEEVIQVENEN</sequence>
<evidence type="ECO:0000256" key="1">
    <source>
        <dbReference type="SAM" id="Coils"/>
    </source>
</evidence>